<keyword evidence="3" id="KW-1185">Reference proteome</keyword>
<organism evidence="2 3">
    <name type="scientific">Nitrospira moscoviensis</name>
    <dbReference type="NCBI Taxonomy" id="42253"/>
    <lineage>
        <taxon>Bacteria</taxon>
        <taxon>Pseudomonadati</taxon>
        <taxon>Nitrospirota</taxon>
        <taxon>Nitrospiria</taxon>
        <taxon>Nitrospirales</taxon>
        <taxon>Nitrospiraceae</taxon>
        <taxon>Nitrospira</taxon>
    </lineage>
</organism>
<dbReference type="EMBL" id="CP011801">
    <property type="protein sequence ID" value="ALA61190.1"/>
    <property type="molecule type" value="Genomic_DNA"/>
</dbReference>
<reference evidence="2 3" key="1">
    <citation type="journal article" date="2015" name="Proc. Natl. Acad. Sci. U.S.A.">
        <title>Expanded metabolic versatility of ubiquitous nitrite-oxidizing bacteria from the genus Nitrospira.</title>
        <authorList>
            <person name="Koch H."/>
            <person name="Lucker S."/>
            <person name="Albertsen M."/>
            <person name="Kitzinger K."/>
            <person name="Herbold C."/>
            <person name="Spieck E."/>
            <person name="Nielsen P.H."/>
            <person name="Wagner M."/>
            <person name="Daims H."/>
        </authorList>
    </citation>
    <scope>NUCLEOTIDE SEQUENCE [LARGE SCALE GENOMIC DNA]</scope>
    <source>
        <strain evidence="2 3">NSP M-1</strain>
    </source>
</reference>
<gene>
    <name evidence="2" type="ORF">NITMOv2_4822</name>
</gene>
<evidence type="ECO:0000313" key="2">
    <source>
        <dbReference type="EMBL" id="ALA61190.1"/>
    </source>
</evidence>
<evidence type="ECO:0000313" key="3">
    <source>
        <dbReference type="Proteomes" id="UP000069205"/>
    </source>
</evidence>
<dbReference type="RefSeq" id="WP_053381886.1">
    <property type="nucleotide sequence ID" value="NZ_CP011801.1"/>
</dbReference>
<dbReference type="AlphaFoldDB" id="A0A0K2GJR0"/>
<feature type="chain" id="PRO_5005476897" description="Lipoprotein" evidence="1">
    <location>
        <begin position="27"/>
        <end position="150"/>
    </location>
</feature>
<keyword evidence="1" id="KW-0732">Signal</keyword>
<dbReference type="Proteomes" id="UP000069205">
    <property type="component" value="Chromosome"/>
</dbReference>
<evidence type="ECO:0000256" key="1">
    <source>
        <dbReference type="SAM" id="SignalP"/>
    </source>
</evidence>
<protein>
    <recommendedName>
        <fullName evidence="4">Lipoprotein</fullName>
    </recommendedName>
</protein>
<sequence length="150" mass="16933">MLFRRLAWTPFALLLFIITGCGHHQAVAPAVASDLPDGDRAILAGEWEYEDGAVVTLRLDDRGNGTYAWKDGRLETTRFGDRTWVGKWYQRENDREGGFVIKLSPDYNEGEGTWWYLRIGDDRAPAQKGGSFRLTRKTSLTNLNDTPAVP</sequence>
<dbReference type="KEGG" id="nmv:NITMOv2_4822"/>
<name>A0A0K2GJR0_NITMO</name>
<dbReference type="PATRIC" id="fig|42253.5.peg.4755"/>
<feature type="signal peptide" evidence="1">
    <location>
        <begin position="1"/>
        <end position="26"/>
    </location>
</feature>
<dbReference type="PROSITE" id="PS51257">
    <property type="entry name" value="PROKAR_LIPOPROTEIN"/>
    <property type="match status" value="1"/>
</dbReference>
<proteinExistence type="predicted"/>
<accession>A0A0K2GJR0</accession>
<evidence type="ECO:0008006" key="4">
    <source>
        <dbReference type="Google" id="ProtNLM"/>
    </source>
</evidence>
<dbReference type="OrthoDB" id="9799583at2"/>